<dbReference type="PANTHER" id="PTHR10859:SF91">
    <property type="entry name" value="DOLICHYL-PHOSPHATE BETA-GLUCOSYLTRANSFERASE"/>
    <property type="match status" value="1"/>
</dbReference>
<dbReference type="Gene3D" id="3.90.550.10">
    <property type="entry name" value="Spore Coat Polysaccharide Biosynthesis Protein SpsA, Chain A"/>
    <property type="match status" value="1"/>
</dbReference>
<dbReference type="Proteomes" id="UP000229500">
    <property type="component" value="Unassembled WGS sequence"/>
</dbReference>
<evidence type="ECO:0000313" key="3">
    <source>
        <dbReference type="Proteomes" id="UP000229500"/>
    </source>
</evidence>
<dbReference type="PANTHER" id="PTHR10859">
    <property type="entry name" value="GLYCOSYL TRANSFERASE"/>
    <property type="match status" value="1"/>
</dbReference>
<dbReference type="GO" id="GO:0006487">
    <property type="term" value="P:protein N-linked glycosylation"/>
    <property type="evidence" value="ECO:0007669"/>
    <property type="project" value="TreeGrafter"/>
</dbReference>
<dbReference type="InterPro" id="IPR029044">
    <property type="entry name" value="Nucleotide-diphossugar_trans"/>
</dbReference>
<protein>
    <recommendedName>
        <fullName evidence="1">Glycosyltransferase 2-like domain-containing protein</fullName>
    </recommendedName>
</protein>
<reference evidence="3" key="1">
    <citation type="submission" date="2017-09" db="EMBL/GenBank/DDBJ databases">
        <title>Depth-based differentiation of microbial function through sediment-hosted aquifers and enrichment of novel symbionts in the deep terrestrial subsurface.</title>
        <authorList>
            <person name="Probst A.J."/>
            <person name="Ladd B."/>
            <person name="Jarett J.K."/>
            <person name="Geller-Mcgrath D.E."/>
            <person name="Sieber C.M.K."/>
            <person name="Emerson J.B."/>
            <person name="Anantharaman K."/>
            <person name="Thomas B.C."/>
            <person name="Malmstrom R."/>
            <person name="Stieglmeier M."/>
            <person name="Klingl A."/>
            <person name="Woyke T."/>
            <person name="Ryan C.M."/>
            <person name="Banfield J.F."/>
        </authorList>
    </citation>
    <scope>NUCLEOTIDE SEQUENCE [LARGE SCALE GENOMIC DNA]</scope>
</reference>
<dbReference type="EMBL" id="PFEL01000085">
    <property type="protein sequence ID" value="PJE68970.1"/>
    <property type="molecule type" value="Genomic_DNA"/>
</dbReference>
<dbReference type="Pfam" id="PF00535">
    <property type="entry name" value="Glycos_transf_2"/>
    <property type="match status" value="1"/>
</dbReference>
<gene>
    <name evidence="2" type="ORF">COU96_02295</name>
</gene>
<name>A0A2M8L554_9BACT</name>
<evidence type="ECO:0000259" key="1">
    <source>
        <dbReference type="Pfam" id="PF00535"/>
    </source>
</evidence>
<dbReference type="InterPro" id="IPR001173">
    <property type="entry name" value="Glyco_trans_2-like"/>
</dbReference>
<dbReference type="AlphaFoldDB" id="A0A2M8L554"/>
<comment type="caution">
    <text evidence="2">The sequence shown here is derived from an EMBL/GenBank/DDBJ whole genome shotgun (WGS) entry which is preliminary data.</text>
</comment>
<sequence>MVRDLKKIKEVLEDVRYDYEIVVVVDGMVDKTFKNAKKVKSNKIKVVGYQKNKGKGHAVRYGMARSKGDLVVFIDAGMDIKPQGIPMLLEHMLWYESDVIVGSIRHSASKIRGYPFKRKIYSFGYHTLTKYLFGLHITDSQRGLKIFKRKVLEKVLPRLLVKEFAFDIEMLSVARRLGFEKIHDGPVEMDARKMRYSSIKSSTVFSMLRDTLAVFYRLKILRYYDDNNKRKWKHDPNLDFKVNVG</sequence>
<dbReference type="SUPFAM" id="SSF53448">
    <property type="entry name" value="Nucleotide-diphospho-sugar transferases"/>
    <property type="match status" value="1"/>
</dbReference>
<accession>A0A2M8L554</accession>
<proteinExistence type="predicted"/>
<organism evidence="2 3">
    <name type="scientific">Candidatus Shapirobacteria bacterium CG10_big_fil_rev_8_21_14_0_10_38_14</name>
    <dbReference type="NCBI Taxonomy" id="1974483"/>
    <lineage>
        <taxon>Bacteria</taxon>
        <taxon>Candidatus Shapironibacteriota</taxon>
    </lineage>
</organism>
<feature type="domain" description="Glycosyltransferase 2-like" evidence="1">
    <location>
        <begin position="8"/>
        <end position="155"/>
    </location>
</feature>
<evidence type="ECO:0000313" key="2">
    <source>
        <dbReference type="EMBL" id="PJE68970.1"/>
    </source>
</evidence>